<evidence type="ECO:0000313" key="2">
    <source>
        <dbReference type="Proteomes" id="UP000327044"/>
    </source>
</evidence>
<reference evidence="1 2" key="1">
    <citation type="journal article" date="2018" name="Elife">
        <title>Firefly genomes illuminate parallel origins of bioluminescence in beetles.</title>
        <authorList>
            <person name="Fallon T.R."/>
            <person name="Lower S.E."/>
            <person name="Chang C.H."/>
            <person name="Bessho-Uehara M."/>
            <person name="Martin G.J."/>
            <person name="Bewick A.J."/>
            <person name="Behringer M."/>
            <person name="Debat H.J."/>
            <person name="Wong I."/>
            <person name="Day J.C."/>
            <person name="Suvorov A."/>
            <person name="Silva C.J."/>
            <person name="Stanger-Hall K.F."/>
            <person name="Hall D.W."/>
            <person name="Schmitz R.J."/>
            <person name="Nelson D.R."/>
            <person name="Lewis S.M."/>
            <person name="Shigenobu S."/>
            <person name="Bybee S.M."/>
            <person name="Larracuente A.M."/>
            <person name="Oba Y."/>
            <person name="Weng J.K."/>
        </authorList>
    </citation>
    <scope>NUCLEOTIDE SEQUENCE [LARGE SCALE GENOMIC DNA]</scope>
    <source>
        <strain evidence="1">1611_PpyrPB1</strain>
        <tissue evidence="1">Whole body</tissue>
    </source>
</reference>
<proteinExistence type="predicted"/>
<dbReference type="OrthoDB" id="6780553at2759"/>
<accession>A0A5N4AXY5</accession>
<comment type="caution">
    <text evidence="1">The sequence shown here is derived from an EMBL/GenBank/DDBJ whole genome shotgun (WGS) entry which is preliminary data.</text>
</comment>
<dbReference type="AlphaFoldDB" id="A0A5N4AXY5"/>
<protein>
    <submittedName>
        <fullName evidence="1">Uncharacterized protein</fullName>
    </submittedName>
</protein>
<sequence length="150" mass="17151">MASKNYDACKAKVLSRSPTVQQLREDIRKQFHERLKLSRQGDTSRNRNLFKNAIGHAYQTFRQLKSTLLNGGEEEPTVEEMALIWDDIEGELCKEFNQRQADDYALQMEAAVNENAYICSICSNIITSDNSAPCLICDMCARLYFNNDSI</sequence>
<dbReference type="EMBL" id="VVIM01000002">
    <property type="protein sequence ID" value="KAB0802225.1"/>
    <property type="molecule type" value="Genomic_DNA"/>
</dbReference>
<dbReference type="Proteomes" id="UP000327044">
    <property type="component" value="Unassembled WGS sequence"/>
</dbReference>
<keyword evidence="2" id="KW-1185">Reference proteome</keyword>
<evidence type="ECO:0000313" key="1">
    <source>
        <dbReference type="EMBL" id="KAB0802225.1"/>
    </source>
</evidence>
<gene>
    <name evidence="1" type="ORF">PPYR_04411</name>
</gene>
<organism evidence="1 2">
    <name type="scientific">Photinus pyralis</name>
    <name type="common">Common eastern firefly</name>
    <name type="synonym">Lampyris pyralis</name>
    <dbReference type="NCBI Taxonomy" id="7054"/>
    <lineage>
        <taxon>Eukaryota</taxon>
        <taxon>Metazoa</taxon>
        <taxon>Ecdysozoa</taxon>
        <taxon>Arthropoda</taxon>
        <taxon>Hexapoda</taxon>
        <taxon>Insecta</taxon>
        <taxon>Pterygota</taxon>
        <taxon>Neoptera</taxon>
        <taxon>Endopterygota</taxon>
        <taxon>Coleoptera</taxon>
        <taxon>Polyphaga</taxon>
        <taxon>Elateriformia</taxon>
        <taxon>Elateroidea</taxon>
        <taxon>Lampyridae</taxon>
        <taxon>Lampyrinae</taxon>
        <taxon>Photinus</taxon>
    </lineage>
</organism>
<dbReference type="InParanoid" id="A0A5N4AXY5"/>
<name>A0A5N4AXY5_PHOPY</name>